<feature type="domain" description="ABC transporter" evidence="4">
    <location>
        <begin position="300"/>
        <end position="548"/>
    </location>
</feature>
<dbReference type="NCBIfam" id="NF007739">
    <property type="entry name" value="PRK10419.1"/>
    <property type="match status" value="2"/>
</dbReference>
<dbReference type="RefSeq" id="WP_070319160.1">
    <property type="nucleotide sequence ID" value="NZ_CP194061.1"/>
</dbReference>
<dbReference type="PANTHER" id="PTHR43776:SF8">
    <property type="entry name" value="ABC TRANSPORTER, ATP-BINDING PROTEIN"/>
    <property type="match status" value="1"/>
</dbReference>
<dbReference type="PROSITE" id="PS50893">
    <property type="entry name" value="ABC_TRANSPORTER_2"/>
    <property type="match status" value="2"/>
</dbReference>
<dbReference type="Pfam" id="PF08352">
    <property type="entry name" value="oligo_HPY"/>
    <property type="match status" value="1"/>
</dbReference>
<proteinExistence type="predicted"/>
<sequence>MSLLQIEDLTVVYEPRGAQPTTAVDRVSLSLEQGEFVGLVGESGSGKSTLGFAITRLAKAPARIASGRIVFDGTDIAGMGAEELRAQRRGGFAMVLQSGMNALNPVRSVGHHFADVFAAHGHVPAPRRRARAVDLLDKVQLPATVLDRYPGELSGGMRQRVSIALALSLEPRLMVFDEPTTALDVLVQHAVMDTIRELQKAEGFTAVLISHDLGVVLESAERVAVMHDGRVVEDAPARELYRHPRHEYTRMLLSHYADPRAEVVELPGLSSRTVDAAGGTAASVRGTAAGPDAGAARDAVVVEHVSKVYPAPRRGEQPVTAVDDVSFTLEPGGALALVGQSGSGKSTIAKMLTGVERPTSGTVRFGDQRVDRMRRRQLRRLHADVQMVFQDPYSALNPLSTVEYTLTRPVENFTDLRGEAARARVLELLETVGLTPVEQFAAKLPHQLSGGQRQRVVIARALASNPQVLVADEPVSMLDVSLRAGVLALLQELRRETGVSLLYITHDLLSARVIADQIMVLHHGTVVERGETVRVLRFPEADYTTRLLAAVPQPARRFEAS</sequence>
<dbReference type="InterPro" id="IPR017871">
    <property type="entry name" value="ABC_transporter-like_CS"/>
</dbReference>
<dbReference type="SUPFAM" id="SSF52540">
    <property type="entry name" value="P-loop containing nucleoside triphosphate hydrolases"/>
    <property type="match status" value="2"/>
</dbReference>
<evidence type="ECO:0000313" key="6">
    <source>
        <dbReference type="Proteomes" id="UP001240250"/>
    </source>
</evidence>
<dbReference type="PROSITE" id="PS00211">
    <property type="entry name" value="ABC_TRANSPORTER_1"/>
    <property type="match status" value="2"/>
</dbReference>
<dbReference type="CDD" id="cd03257">
    <property type="entry name" value="ABC_NikE_OppD_transporters"/>
    <property type="match status" value="2"/>
</dbReference>
<evidence type="ECO:0000259" key="4">
    <source>
        <dbReference type="PROSITE" id="PS50893"/>
    </source>
</evidence>
<evidence type="ECO:0000256" key="2">
    <source>
        <dbReference type="ARBA" id="ARBA00022741"/>
    </source>
</evidence>
<dbReference type="InterPro" id="IPR003439">
    <property type="entry name" value="ABC_transporter-like_ATP-bd"/>
</dbReference>
<dbReference type="NCBIfam" id="NF008453">
    <property type="entry name" value="PRK11308.1"/>
    <property type="match status" value="2"/>
</dbReference>
<evidence type="ECO:0000256" key="1">
    <source>
        <dbReference type="ARBA" id="ARBA00022448"/>
    </source>
</evidence>
<dbReference type="PANTHER" id="PTHR43776">
    <property type="entry name" value="TRANSPORT ATP-BINDING PROTEIN"/>
    <property type="match status" value="1"/>
</dbReference>
<dbReference type="SMART" id="SM00382">
    <property type="entry name" value="AAA"/>
    <property type="match status" value="2"/>
</dbReference>
<keyword evidence="6" id="KW-1185">Reference proteome</keyword>
<dbReference type="Gene3D" id="3.40.50.300">
    <property type="entry name" value="P-loop containing nucleotide triphosphate hydrolases"/>
    <property type="match status" value="2"/>
</dbReference>
<keyword evidence="2" id="KW-0547">Nucleotide-binding</keyword>
<name>A0ABU0GIF6_9CELL</name>
<evidence type="ECO:0000256" key="3">
    <source>
        <dbReference type="ARBA" id="ARBA00022840"/>
    </source>
</evidence>
<dbReference type="GO" id="GO:0005524">
    <property type="term" value="F:ATP binding"/>
    <property type="evidence" value="ECO:0007669"/>
    <property type="project" value="UniProtKB-KW"/>
</dbReference>
<dbReference type="InterPro" id="IPR003593">
    <property type="entry name" value="AAA+_ATPase"/>
</dbReference>
<evidence type="ECO:0000313" key="5">
    <source>
        <dbReference type="EMBL" id="MDQ0425160.1"/>
    </source>
</evidence>
<reference evidence="5 6" key="1">
    <citation type="submission" date="2023-07" db="EMBL/GenBank/DDBJ databases">
        <title>Sequencing the genomes of 1000 actinobacteria strains.</title>
        <authorList>
            <person name="Klenk H.-P."/>
        </authorList>
    </citation>
    <scope>NUCLEOTIDE SEQUENCE [LARGE SCALE GENOMIC DNA]</scope>
    <source>
        <strain evidence="5 6">DSM 14785</strain>
    </source>
</reference>
<protein>
    <submittedName>
        <fullName evidence="5">Peptide/nickel transport system ATP-binding protein</fullName>
    </submittedName>
</protein>
<keyword evidence="3 5" id="KW-0067">ATP-binding</keyword>
<comment type="caution">
    <text evidence="5">The sequence shown here is derived from an EMBL/GenBank/DDBJ whole genome shotgun (WGS) entry which is preliminary data.</text>
</comment>
<dbReference type="InterPro" id="IPR027417">
    <property type="entry name" value="P-loop_NTPase"/>
</dbReference>
<dbReference type="Pfam" id="PF00005">
    <property type="entry name" value="ABC_tran"/>
    <property type="match status" value="2"/>
</dbReference>
<dbReference type="Proteomes" id="UP001240250">
    <property type="component" value="Unassembled WGS sequence"/>
</dbReference>
<feature type="domain" description="ABC transporter" evidence="4">
    <location>
        <begin position="4"/>
        <end position="253"/>
    </location>
</feature>
<gene>
    <name evidence="5" type="ORF">JO380_001541</name>
</gene>
<dbReference type="InterPro" id="IPR013563">
    <property type="entry name" value="Oligopep_ABC_C"/>
</dbReference>
<keyword evidence="1" id="KW-0813">Transport</keyword>
<dbReference type="InterPro" id="IPR050319">
    <property type="entry name" value="ABC_transp_ATP-bind"/>
</dbReference>
<accession>A0ABU0GIF6</accession>
<organism evidence="5 6">
    <name type="scientific">Cellulomonas iranensis</name>
    <dbReference type="NCBI Taxonomy" id="76862"/>
    <lineage>
        <taxon>Bacteria</taxon>
        <taxon>Bacillati</taxon>
        <taxon>Actinomycetota</taxon>
        <taxon>Actinomycetes</taxon>
        <taxon>Micrococcales</taxon>
        <taxon>Cellulomonadaceae</taxon>
        <taxon>Cellulomonas</taxon>
    </lineage>
</organism>
<dbReference type="EMBL" id="JAUSVM010000001">
    <property type="protein sequence ID" value="MDQ0425160.1"/>
    <property type="molecule type" value="Genomic_DNA"/>
</dbReference>